<evidence type="ECO:0000256" key="4">
    <source>
        <dbReference type="ARBA" id="ARBA00006122"/>
    </source>
</evidence>
<feature type="domain" description="PIGA GPI anchor biosynthesis" evidence="14">
    <location>
        <begin position="36"/>
        <end position="125"/>
    </location>
</feature>
<accession>A0AAI9WZF2</accession>
<evidence type="ECO:0000256" key="7">
    <source>
        <dbReference type="ARBA" id="ARBA00022676"/>
    </source>
</evidence>
<keyword evidence="12" id="KW-0812">Transmembrane</keyword>
<feature type="domain" description="Glycosyl transferase family 1" evidence="13">
    <location>
        <begin position="191"/>
        <end position="309"/>
    </location>
</feature>
<dbReference type="FunFam" id="3.40.50.2000:FF:000026">
    <property type="entry name" value="Phosphatidylinositol N-acetylglucosaminyltransferase subunit A"/>
    <property type="match status" value="1"/>
</dbReference>
<dbReference type="InterPro" id="IPR001296">
    <property type="entry name" value="Glyco_trans_1"/>
</dbReference>
<dbReference type="InterPro" id="IPR013234">
    <property type="entry name" value="PIGA_GPI_anchor_biosynthesis"/>
</dbReference>
<evidence type="ECO:0000256" key="9">
    <source>
        <dbReference type="ARBA" id="ARBA00022824"/>
    </source>
</evidence>
<evidence type="ECO:0000256" key="3">
    <source>
        <dbReference type="ARBA" id="ARBA00004687"/>
    </source>
</evidence>
<dbReference type="GO" id="GO:0006506">
    <property type="term" value="P:GPI anchor biosynthetic process"/>
    <property type="evidence" value="ECO:0007669"/>
    <property type="project" value="UniProtKB-KW"/>
</dbReference>
<dbReference type="GeneID" id="73378830"/>
<evidence type="ECO:0000256" key="1">
    <source>
        <dbReference type="ARBA" id="ARBA00003265"/>
    </source>
</evidence>
<keyword evidence="16" id="KW-1185">Reference proteome</keyword>
<dbReference type="Pfam" id="PF08288">
    <property type="entry name" value="PIGA"/>
    <property type="match status" value="1"/>
</dbReference>
<keyword evidence="9" id="KW-0256">Endoplasmic reticulum</keyword>
<dbReference type="AlphaFoldDB" id="A0AAI9WZF2"/>
<evidence type="ECO:0000259" key="14">
    <source>
        <dbReference type="Pfam" id="PF08288"/>
    </source>
</evidence>
<dbReference type="EMBL" id="JAHUZD010000026">
    <property type="protein sequence ID" value="KAI3405994.1"/>
    <property type="molecule type" value="Genomic_DNA"/>
</dbReference>
<dbReference type="RefSeq" id="XP_049181739.1">
    <property type="nucleotide sequence ID" value="XM_049322313.1"/>
</dbReference>
<evidence type="ECO:0000256" key="12">
    <source>
        <dbReference type="SAM" id="Phobius"/>
    </source>
</evidence>
<dbReference type="FunFam" id="3.40.50.2000:FF:000053">
    <property type="entry name" value="Phosphatidylinositol N-acetylglucosaminyltransferase GPI3 subunit"/>
    <property type="match status" value="1"/>
</dbReference>
<comment type="function">
    <text evidence="1">Catalytic subunit in the complex catalyzing the transfer of N-acetylglucosamine from UDP-N-acetylglucosamine to phosphatidylinositol, the first step of GPI biosynthesis.</text>
</comment>
<keyword evidence="12" id="KW-1133">Transmembrane helix</keyword>
<comment type="similarity">
    <text evidence="4">Belongs to the glycosyltransferase group 1 family.</text>
</comment>
<evidence type="ECO:0000256" key="6">
    <source>
        <dbReference type="ARBA" id="ARBA00022502"/>
    </source>
</evidence>
<dbReference type="PANTHER" id="PTHR45871">
    <property type="entry name" value="N-ACETYLGLUCOSAMINYL-PHOSPHATIDYLINOSITOL BIOSYNTHETIC PROTEIN"/>
    <property type="match status" value="1"/>
</dbReference>
<evidence type="ECO:0000313" key="15">
    <source>
        <dbReference type="EMBL" id="KAI3405994.1"/>
    </source>
</evidence>
<proteinExistence type="inferred from homology"/>
<dbReference type="GO" id="GO:0000506">
    <property type="term" value="C:glycosylphosphatidylinositol-N-acetylglucosaminyltransferase (GPI-GnT) complex"/>
    <property type="evidence" value="ECO:0007669"/>
    <property type="project" value="InterPro"/>
</dbReference>
<evidence type="ECO:0000259" key="13">
    <source>
        <dbReference type="Pfam" id="PF00534"/>
    </source>
</evidence>
<name>A0AAI9WZF2_9ASCO</name>
<dbReference type="Gene3D" id="3.40.50.2000">
    <property type="entry name" value="Glycogen Phosphorylase B"/>
    <property type="match status" value="2"/>
</dbReference>
<dbReference type="GO" id="GO:0017176">
    <property type="term" value="F:phosphatidylinositol N-acetylglucosaminyltransferase activity"/>
    <property type="evidence" value="ECO:0007669"/>
    <property type="project" value="UniProtKB-EC"/>
</dbReference>
<evidence type="ECO:0000313" key="16">
    <source>
        <dbReference type="Proteomes" id="UP001202479"/>
    </source>
</evidence>
<evidence type="ECO:0000256" key="5">
    <source>
        <dbReference type="ARBA" id="ARBA00012420"/>
    </source>
</evidence>
<keyword evidence="8" id="KW-0808">Transferase</keyword>
<evidence type="ECO:0000256" key="10">
    <source>
        <dbReference type="ARBA" id="ARBA00032160"/>
    </source>
</evidence>
<keyword evidence="12" id="KW-0472">Membrane</keyword>
<protein>
    <recommendedName>
        <fullName evidence="11">Phosphatidylinositol N-acetylglucosaminyltransferase GPI3 subunit</fullName>
        <ecNumber evidence="5">2.4.1.198</ecNumber>
    </recommendedName>
    <alternativeName>
        <fullName evidence="10">GlcNAc-PI synthesis protein</fullName>
    </alternativeName>
</protein>
<dbReference type="Proteomes" id="UP001202479">
    <property type="component" value="Unassembled WGS sequence"/>
</dbReference>
<dbReference type="Pfam" id="PF00534">
    <property type="entry name" value="Glycos_transf_1"/>
    <property type="match status" value="1"/>
</dbReference>
<dbReference type="CDD" id="cd03796">
    <property type="entry name" value="GT4_PIG-A-like"/>
    <property type="match status" value="1"/>
</dbReference>
<keyword evidence="6" id="KW-0337">GPI-anchor biosynthesis</keyword>
<reference evidence="15" key="1">
    <citation type="journal article" date="2022" name="DNA Res.">
        <title>Genome analysis of five recently described species of the CUG-Ser clade uncovers Candida theae as a new hybrid lineage with pathogenic potential in the Candida parapsilosis species complex.</title>
        <authorList>
            <person name="Mixao V."/>
            <person name="Del Olmo V."/>
            <person name="Hegedusova E."/>
            <person name="Saus E."/>
            <person name="Pryszcz L."/>
            <person name="Cillingova A."/>
            <person name="Nosek J."/>
            <person name="Gabaldon T."/>
        </authorList>
    </citation>
    <scope>NUCLEOTIDE SEQUENCE</scope>
    <source>
        <strain evidence="15">CBS 10844</strain>
    </source>
</reference>
<sequence length="435" mass="48783">MVTDFFYPQPGGVEFHVYHLSQKLIDLGHTVIIITHDYQSRTGIRYLTNGLKVYYVPFWVIYRSSGFPTVFSAFPILRNIFIREQINIIHGHGTFSTMGHEAIFHGRTMGLKTVFTDHSLFGFADFGSIWGNKVLKFAISDVGHVICVSHTCKENTVLRASIEPWKVSVIPNAVVSKDFKPRTKVSNSDAKRDVITIVVITRLFPNKGADLLNAIVPRICLAAPDVNFVIAGDGPKFLDLEQMREKYFLQERVQLIGAVKHEEVRNVMAQGDIYLHPSLTEAFGTVLVEAASCGLYVVTTKVGGIPEVLPGDMTSFADPEENSLVETTLEAIGKIRSGAIDTSKFHDLVAKMYSWSDIALRTESVYDSLDLAALNESLIDRLRKFYCCGMFAGKLFVLIVIVDIFILACLNYFYPKENIDLATKWPKKHRRSSIS</sequence>
<comment type="caution">
    <text evidence="15">The sequence shown here is derived from an EMBL/GenBank/DDBJ whole genome shotgun (WGS) entry which is preliminary data.</text>
</comment>
<evidence type="ECO:0000256" key="11">
    <source>
        <dbReference type="ARBA" id="ARBA00068617"/>
    </source>
</evidence>
<feature type="transmembrane region" description="Helical" evidence="12">
    <location>
        <begin position="391"/>
        <end position="414"/>
    </location>
</feature>
<dbReference type="SUPFAM" id="SSF53756">
    <property type="entry name" value="UDP-Glycosyltransferase/glycogen phosphorylase"/>
    <property type="match status" value="1"/>
</dbReference>
<dbReference type="InterPro" id="IPR039507">
    <property type="entry name" value="PIG-A/GPI3"/>
</dbReference>
<organism evidence="15 16">
    <name type="scientific">Candida oxycetoniae</name>
    <dbReference type="NCBI Taxonomy" id="497107"/>
    <lineage>
        <taxon>Eukaryota</taxon>
        <taxon>Fungi</taxon>
        <taxon>Dikarya</taxon>
        <taxon>Ascomycota</taxon>
        <taxon>Saccharomycotina</taxon>
        <taxon>Pichiomycetes</taxon>
        <taxon>Debaryomycetaceae</taxon>
        <taxon>Candida/Lodderomyces clade</taxon>
        <taxon>Candida</taxon>
    </lineage>
</organism>
<evidence type="ECO:0000256" key="2">
    <source>
        <dbReference type="ARBA" id="ARBA00004586"/>
    </source>
</evidence>
<dbReference type="EC" id="2.4.1.198" evidence="5"/>
<comment type="pathway">
    <text evidence="3">Glycolipid biosynthesis; glycosylphosphatidylinositol-anchor biosynthesis.</text>
</comment>
<gene>
    <name evidence="15" type="ORF">KGF56_001213</name>
</gene>
<keyword evidence="7" id="KW-0328">Glycosyltransferase</keyword>
<dbReference type="PANTHER" id="PTHR45871:SF1">
    <property type="entry name" value="PHOSPHATIDYLINOSITOL N-ACETYLGLUCOSAMINYLTRANSFERASE SUBUNIT A"/>
    <property type="match status" value="1"/>
</dbReference>
<comment type="subcellular location">
    <subcellularLocation>
        <location evidence="2">Endoplasmic reticulum membrane</location>
    </subcellularLocation>
</comment>
<evidence type="ECO:0000256" key="8">
    <source>
        <dbReference type="ARBA" id="ARBA00022679"/>
    </source>
</evidence>